<comment type="caution">
    <text evidence="13">The sequence shown here is derived from an EMBL/GenBank/DDBJ whole genome shotgun (WGS) entry which is preliminary data.</text>
</comment>
<feature type="domain" description="AprE-like long alpha-helical hairpin" evidence="11">
    <location>
        <begin position="102"/>
        <end position="289"/>
    </location>
</feature>
<keyword evidence="10" id="KW-0175">Coiled coil</keyword>
<keyword evidence="4 9" id="KW-1003">Cell membrane</keyword>
<evidence type="ECO:0000256" key="6">
    <source>
        <dbReference type="ARBA" id="ARBA00022692"/>
    </source>
</evidence>
<evidence type="ECO:0000256" key="8">
    <source>
        <dbReference type="ARBA" id="ARBA00023136"/>
    </source>
</evidence>
<dbReference type="SUPFAM" id="SSF111369">
    <property type="entry name" value="HlyD-like secretion proteins"/>
    <property type="match status" value="1"/>
</dbReference>
<dbReference type="InterPro" id="IPR058781">
    <property type="entry name" value="HH_AprE-like"/>
</dbReference>
<evidence type="ECO:0000259" key="11">
    <source>
        <dbReference type="Pfam" id="PF25994"/>
    </source>
</evidence>
<keyword evidence="14" id="KW-1185">Reference proteome</keyword>
<dbReference type="Pfam" id="PF25994">
    <property type="entry name" value="HH_AprE"/>
    <property type="match status" value="1"/>
</dbReference>
<evidence type="ECO:0000256" key="2">
    <source>
        <dbReference type="ARBA" id="ARBA00009477"/>
    </source>
</evidence>
<name>A0A318SPH7_9RHOB</name>
<dbReference type="Pfam" id="PF26002">
    <property type="entry name" value="Beta-barrel_AprE"/>
    <property type="match status" value="1"/>
</dbReference>
<reference evidence="13 14" key="1">
    <citation type="submission" date="2018-06" db="EMBL/GenBank/DDBJ databases">
        <title>Genomic Encyclopedia of Type Strains, Phase III (KMG-III): the genomes of soil and plant-associated and newly described type strains.</title>
        <authorList>
            <person name="Whitman W."/>
        </authorList>
    </citation>
    <scope>NUCLEOTIDE SEQUENCE [LARGE SCALE GENOMIC DNA]</scope>
    <source>
        <strain evidence="13 14">CECT 9025</strain>
    </source>
</reference>
<evidence type="ECO:0000256" key="5">
    <source>
        <dbReference type="ARBA" id="ARBA00022519"/>
    </source>
</evidence>
<dbReference type="InterPro" id="IPR050739">
    <property type="entry name" value="MFP"/>
</dbReference>
<evidence type="ECO:0000256" key="1">
    <source>
        <dbReference type="ARBA" id="ARBA00004377"/>
    </source>
</evidence>
<evidence type="ECO:0000256" key="7">
    <source>
        <dbReference type="ARBA" id="ARBA00022989"/>
    </source>
</evidence>
<accession>A0A318SPH7</accession>
<dbReference type="AlphaFoldDB" id="A0A318SPH7"/>
<keyword evidence="3 9" id="KW-0813">Transport</keyword>
<dbReference type="Gene3D" id="2.40.50.100">
    <property type="match status" value="1"/>
</dbReference>
<keyword evidence="5 9" id="KW-0997">Cell inner membrane</keyword>
<dbReference type="Proteomes" id="UP000248311">
    <property type="component" value="Unassembled WGS sequence"/>
</dbReference>
<organism evidence="13 14">
    <name type="scientific">Pseudoroseicyclus aestuarii</name>
    <dbReference type="NCBI Taxonomy" id="1795041"/>
    <lineage>
        <taxon>Bacteria</taxon>
        <taxon>Pseudomonadati</taxon>
        <taxon>Pseudomonadota</taxon>
        <taxon>Alphaproteobacteria</taxon>
        <taxon>Rhodobacterales</taxon>
        <taxon>Paracoccaceae</taxon>
        <taxon>Pseudoroseicyclus</taxon>
    </lineage>
</organism>
<proteinExistence type="inferred from homology"/>
<feature type="coiled-coil region" evidence="10">
    <location>
        <begin position="229"/>
        <end position="299"/>
    </location>
</feature>
<dbReference type="InterPro" id="IPR058982">
    <property type="entry name" value="Beta-barrel_AprE"/>
</dbReference>
<protein>
    <recommendedName>
        <fullName evidence="9">Membrane fusion protein (MFP) family protein</fullName>
    </recommendedName>
</protein>
<dbReference type="EMBL" id="QJTE01000005">
    <property type="protein sequence ID" value="PYE82238.1"/>
    <property type="molecule type" value="Genomic_DNA"/>
</dbReference>
<evidence type="ECO:0000256" key="9">
    <source>
        <dbReference type="RuleBase" id="RU365093"/>
    </source>
</evidence>
<comment type="similarity">
    <text evidence="2 9">Belongs to the membrane fusion protein (MFP) (TC 8.A.1) family.</text>
</comment>
<keyword evidence="6" id="KW-0812">Transmembrane</keyword>
<evidence type="ECO:0000256" key="4">
    <source>
        <dbReference type="ARBA" id="ARBA00022475"/>
    </source>
</evidence>
<dbReference type="Gene3D" id="2.40.30.170">
    <property type="match status" value="1"/>
</dbReference>
<evidence type="ECO:0000256" key="10">
    <source>
        <dbReference type="SAM" id="Coils"/>
    </source>
</evidence>
<dbReference type="PRINTS" id="PR01490">
    <property type="entry name" value="RTXTOXIND"/>
</dbReference>
<dbReference type="PANTHER" id="PTHR30386:SF17">
    <property type="entry name" value="ALKALINE PROTEASE SECRETION PROTEIN APRE"/>
    <property type="match status" value="1"/>
</dbReference>
<dbReference type="RefSeq" id="WP_110815331.1">
    <property type="nucleotide sequence ID" value="NZ_QJTE01000005.1"/>
</dbReference>
<evidence type="ECO:0000313" key="14">
    <source>
        <dbReference type="Proteomes" id="UP000248311"/>
    </source>
</evidence>
<dbReference type="GO" id="GO:0005886">
    <property type="term" value="C:plasma membrane"/>
    <property type="evidence" value="ECO:0007669"/>
    <property type="project" value="UniProtKB-SubCell"/>
</dbReference>
<gene>
    <name evidence="13" type="ORF">DFP88_10578</name>
</gene>
<keyword evidence="7" id="KW-1133">Transmembrane helix</keyword>
<comment type="subcellular location">
    <subcellularLocation>
        <location evidence="1 9">Cell inner membrane</location>
        <topology evidence="1 9">Single-pass membrane protein</topology>
    </subcellularLocation>
</comment>
<evidence type="ECO:0000259" key="12">
    <source>
        <dbReference type="Pfam" id="PF26002"/>
    </source>
</evidence>
<evidence type="ECO:0000313" key="13">
    <source>
        <dbReference type="EMBL" id="PYE82238.1"/>
    </source>
</evidence>
<feature type="coiled-coil region" evidence="10">
    <location>
        <begin position="170"/>
        <end position="197"/>
    </location>
</feature>
<keyword evidence="8" id="KW-0472">Membrane</keyword>
<dbReference type="OrthoDB" id="9810980at2"/>
<dbReference type="GO" id="GO:0015031">
    <property type="term" value="P:protein transport"/>
    <property type="evidence" value="ECO:0007669"/>
    <property type="project" value="InterPro"/>
</dbReference>
<dbReference type="NCBIfam" id="TIGR01843">
    <property type="entry name" value="type_I_hlyD"/>
    <property type="match status" value="1"/>
</dbReference>
<sequence>MSGAALAQERGQGETPRLDLRRPVLLGLLALALLALCLGGWAATTVIGGAVVSQGQIVVEGRAKVVQHPDGGTIATIAVENGDRVEAGQVLLGLDPALIALNLEIARTRISAALALKARLLAEQAGLETVDFSAVAPPEALPGQPLEREAEQAPQRTIFEARAETQAGRRERLVETQDRIARQIEGAEAQIEALGAQISLIDPQIAAQQGLLDQGLTRSSELIQLRSSRADLTGQRAALMSRIAELETTQRDAALEVQQAERSRREDVADELSQVTATIEELALEIATRQGEMDRLEVRAPVAGVVHEMQVGTLGGVVAPGETLMEIVPQDEGLEIEIRVDPASIDQVHPGQEAEIVLSGLDRQTTPKLTGHVRTISASTVPDERTGRAFYRVDLAVAPEELARLDRAVLVPGMPVETYLATGERSVLSYLLQPITTHLDHAFRE</sequence>
<dbReference type="PANTHER" id="PTHR30386">
    <property type="entry name" value="MEMBRANE FUSION SUBUNIT OF EMRAB-TOLC MULTIDRUG EFFLUX PUMP"/>
    <property type="match status" value="1"/>
</dbReference>
<evidence type="ECO:0000256" key="3">
    <source>
        <dbReference type="ARBA" id="ARBA00022448"/>
    </source>
</evidence>
<feature type="domain" description="AprE-like beta-barrel" evidence="12">
    <location>
        <begin position="334"/>
        <end position="423"/>
    </location>
</feature>
<dbReference type="InterPro" id="IPR010129">
    <property type="entry name" value="T1SS_HlyD"/>
</dbReference>